<keyword evidence="2" id="KW-1133">Transmembrane helix</keyword>
<dbReference type="PANTHER" id="PTHR33098:SF53">
    <property type="entry name" value="OS05G0540900 PROTEIN"/>
    <property type="match status" value="1"/>
</dbReference>
<dbReference type="InterPro" id="IPR008480">
    <property type="entry name" value="DUF761_pln"/>
</dbReference>
<reference evidence="4" key="2">
    <citation type="submission" date="2023-06" db="EMBL/GenBank/DDBJ databases">
        <authorList>
            <person name="Ma L."/>
            <person name="Liu K.-W."/>
            <person name="Li Z."/>
            <person name="Hsiao Y.-Y."/>
            <person name="Qi Y."/>
            <person name="Fu T."/>
            <person name="Tang G."/>
            <person name="Zhang D."/>
            <person name="Sun W.-H."/>
            <person name="Liu D.-K."/>
            <person name="Li Y."/>
            <person name="Chen G.-Z."/>
            <person name="Liu X.-D."/>
            <person name="Liao X.-Y."/>
            <person name="Jiang Y.-T."/>
            <person name="Yu X."/>
            <person name="Hao Y."/>
            <person name="Huang J."/>
            <person name="Zhao X.-W."/>
            <person name="Ke S."/>
            <person name="Chen Y.-Y."/>
            <person name="Wu W.-L."/>
            <person name="Hsu J.-L."/>
            <person name="Lin Y.-F."/>
            <person name="Huang M.-D."/>
            <person name="Li C.-Y."/>
            <person name="Huang L."/>
            <person name="Wang Z.-W."/>
            <person name="Zhao X."/>
            <person name="Zhong W.-Y."/>
            <person name="Peng D.-H."/>
            <person name="Ahmad S."/>
            <person name="Lan S."/>
            <person name="Zhang J.-S."/>
            <person name="Tsai W.-C."/>
            <person name="Van De Peer Y."/>
            <person name="Liu Z.-J."/>
        </authorList>
    </citation>
    <scope>NUCLEOTIDE SEQUENCE</scope>
    <source>
        <strain evidence="4">SCP</strain>
        <tissue evidence="4">Leaves</tissue>
    </source>
</reference>
<evidence type="ECO:0000313" key="5">
    <source>
        <dbReference type="Proteomes" id="UP001179952"/>
    </source>
</evidence>
<keyword evidence="2" id="KW-0472">Membrane</keyword>
<dbReference type="Pfam" id="PF14364">
    <property type="entry name" value="DUF4408"/>
    <property type="match status" value="1"/>
</dbReference>
<evidence type="ECO:0000256" key="1">
    <source>
        <dbReference type="SAM" id="MobiDB-lite"/>
    </source>
</evidence>
<proteinExistence type="predicted"/>
<evidence type="ECO:0000259" key="3">
    <source>
        <dbReference type="Pfam" id="PF14364"/>
    </source>
</evidence>
<sequence>MMMIFLIDESGPSISIWSAVHSWITAPTVLFVLLNLMIGTIAVTSGHLRPTTDNKKDSSDDPQNPNPNPLVRSPSLLHRLRSFNLNLHRQSSTADPLHLFQETPIPPPSTSSPADEPIRSETKTEKTERKVKKGSAARKMRKSASVKVEKGKIEVEVEVERRAETVRVGRRRDVEGGGGDEEVDSKADDFINRFRQQLKLQRLDSVNRYQEILNRPK</sequence>
<dbReference type="AlphaFoldDB" id="A0AAV9A4G2"/>
<organism evidence="4 5">
    <name type="scientific">Acorus gramineus</name>
    <name type="common">Dwarf sweet flag</name>
    <dbReference type="NCBI Taxonomy" id="55184"/>
    <lineage>
        <taxon>Eukaryota</taxon>
        <taxon>Viridiplantae</taxon>
        <taxon>Streptophyta</taxon>
        <taxon>Embryophyta</taxon>
        <taxon>Tracheophyta</taxon>
        <taxon>Spermatophyta</taxon>
        <taxon>Magnoliopsida</taxon>
        <taxon>Liliopsida</taxon>
        <taxon>Acoraceae</taxon>
        <taxon>Acorus</taxon>
    </lineage>
</organism>
<feature type="compositionally biased region" description="Basic and acidic residues" evidence="1">
    <location>
        <begin position="116"/>
        <end position="128"/>
    </location>
</feature>
<dbReference type="Proteomes" id="UP001179952">
    <property type="component" value="Unassembled WGS sequence"/>
</dbReference>
<feature type="transmembrane region" description="Helical" evidence="2">
    <location>
        <begin position="20"/>
        <end position="43"/>
    </location>
</feature>
<dbReference type="Pfam" id="PF05553">
    <property type="entry name" value="DUF761"/>
    <property type="match status" value="1"/>
</dbReference>
<comment type="caution">
    <text evidence="4">The sequence shown here is derived from an EMBL/GenBank/DDBJ whole genome shotgun (WGS) entry which is preliminary data.</text>
</comment>
<evidence type="ECO:0000313" key="4">
    <source>
        <dbReference type="EMBL" id="KAK1259004.1"/>
    </source>
</evidence>
<dbReference type="EMBL" id="JAUJYN010000012">
    <property type="protein sequence ID" value="KAK1259004.1"/>
    <property type="molecule type" value="Genomic_DNA"/>
</dbReference>
<feature type="region of interest" description="Disordered" evidence="1">
    <location>
        <begin position="98"/>
        <end position="149"/>
    </location>
</feature>
<feature type="compositionally biased region" description="Basic residues" evidence="1">
    <location>
        <begin position="129"/>
        <end position="144"/>
    </location>
</feature>
<evidence type="ECO:0000256" key="2">
    <source>
        <dbReference type="SAM" id="Phobius"/>
    </source>
</evidence>
<reference evidence="4" key="1">
    <citation type="journal article" date="2023" name="Nat. Commun.">
        <title>Diploid and tetraploid genomes of Acorus and the evolution of monocots.</title>
        <authorList>
            <person name="Ma L."/>
            <person name="Liu K.W."/>
            <person name="Li Z."/>
            <person name="Hsiao Y.Y."/>
            <person name="Qi Y."/>
            <person name="Fu T."/>
            <person name="Tang G.D."/>
            <person name="Zhang D."/>
            <person name="Sun W.H."/>
            <person name="Liu D.K."/>
            <person name="Li Y."/>
            <person name="Chen G.Z."/>
            <person name="Liu X.D."/>
            <person name="Liao X.Y."/>
            <person name="Jiang Y.T."/>
            <person name="Yu X."/>
            <person name="Hao Y."/>
            <person name="Huang J."/>
            <person name="Zhao X.W."/>
            <person name="Ke S."/>
            <person name="Chen Y.Y."/>
            <person name="Wu W.L."/>
            <person name="Hsu J.L."/>
            <person name="Lin Y.F."/>
            <person name="Huang M.D."/>
            <person name="Li C.Y."/>
            <person name="Huang L."/>
            <person name="Wang Z.W."/>
            <person name="Zhao X."/>
            <person name="Zhong W.Y."/>
            <person name="Peng D.H."/>
            <person name="Ahmad S."/>
            <person name="Lan S."/>
            <person name="Zhang J.S."/>
            <person name="Tsai W.C."/>
            <person name="Van de Peer Y."/>
            <person name="Liu Z.J."/>
        </authorList>
    </citation>
    <scope>NUCLEOTIDE SEQUENCE</scope>
    <source>
        <strain evidence="4">SCP</strain>
    </source>
</reference>
<dbReference type="InterPro" id="IPR025520">
    <property type="entry name" value="DUF4408"/>
</dbReference>
<name>A0AAV9A4G2_ACOGR</name>
<feature type="domain" description="DUF4408" evidence="3">
    <location>
        <begin position="15"/>
        <end position="45"/>
    </location>
</feature>
<protein>
    <recommendedName>
        <fullName evidence="3">DUF4408 domain-containing protein</fullName>
    </recommendedName>
</protein>
<keyword evidence="2" id="KW-0812">Transmembrane</keyword>
<feature type="region of interest" description="Disordered" evidence="1">
    <location>
        <begin position="47"/>
        <end position="73"/>
    </location>
</feature>
<accession>A0AAV9A4G2</accession>
<gene>
    <name evidence="4" type="ORF">QJS04_geneDACA017968</name>
</gene>
<keyword evidence="5" id="KW-1185">Reference proteome</keyword>
<feature type="compositionally biased region" description="Basic and acidic residues" evidence="1">
    <location>
        <begin position="50"/>
        <end position="59"/>
    </location>
</feature>
<dbReference type="PANTHER" id="PTHR33098">
    <property type="entry name" value="COTTON FIBER (DUF761)"/>
    <property type="match status" value="1"/>
</dbReference>